<sequence length="157" mass="17733">MARRSNEDETRLTEKVVEALYLEAMTLADDARSYFDEEGKTDREALGPIERVQFSCESLRVTTRLMHSVSWLLNRKAVAAGELTTQQGLEPERRLGRAGEAVADPSVVAALPPRARHVIEASRDLYERVKRLDETLVVEEVPLSPARQLFGKLETHF</sequence>
<dbReference type="InterPro" id="IPR038301">
    <property type="entry name" value="AraC-like_sf"/>
</dbReference>
<organism evidence="1 2">
    <name type="scientific">Pacificimonas flava</name>
    <dbReference type="NCBI Taxonomy" id="1234595"/>
    <lineage>
        <taxon>Bacteria</taxon>
        <taxon>Pseudomonadati</taxon>
        <taxon>Pseudomonadota</taxon>
        <taxon>Alphaproteobacteria</taxon>
        <taxon>Sphingomonadales</taxon>
        <taxon>Sphingosinicellaceae</taxon>
        <taxon>Pacificimonas</taxon>
    </lineage>
</organism>
<comment type="caution">
    <text evidence="1">The sequence shown here is derived from an EMBL/GenBank/DDBJ whole genome shotgun (WGS) entry which is preliminary data.</text>
</comment>
<name>M2U650_9SPHN</name>
<dbReference type="Pfam" id="PF07323">
    <property type="entry name" value="DUF1465"/>
    <property type="match status" value="1"/>
</dbReference>
<dbReference type="Gene3D" id="1.10.8.930">
    <property type="entry name" value="Protein of unknown function DUF1465"/>
    <property type="match status" value="1"/>
</dbReference>
<reference evidence="1 2" key="1">
    <citation type="journal article" date="2013" name="Genome Announc.">
        <title>Draft Genome Sequence of Strain JLT2015T, Belonging to the Family Sphingomonadaceae of the Alphaproteobacteria.</title>
        <authorList>
            <person name="Tang K."/>
            <person name="Liu K."/>
            <person name="Li S."/>
            <person name="Jiao N."/>
        </authorList>
    </citation>
    <scope>NUCLEOTIDE SEQUENCE [LARGE SCALE GENOMIC DNA]</scope>
    <source>
        <strain evidence="1 2">JLT2015</strain>
    </source>
</reference>
<evidence type="ECO:0000313" key="1">
    <source>
        <dbReference type="EMBL" id="EMD83497.1"/>
    </source>
</evidence>
<keyword evidence="2" id="KW-1185">Reference proteome</keyword>
<dbReference type="EMBL" id="AMRV01000003">
    <property type="protein sequence ID" value="EMD83497.1"/>
    <property type="molecule type" value="Genomic_DNA"/>
</dbReference>
<dbReference type="Proteomes" id="UP000011717">
    <property type="component" value="Unassembled WGS sequence"/>
</dbReference>
<dbReference type="RefSeq" id="WP_008601275.1">
    <property type="nucleotide sequence ID" value="NZ_AMRV01000003.1"/>
</dbReference>
<dbReference type="AlphaFoldDB" id="M2U650"/>
<dbReference type="InterPro" id="IPR010848">
    <property type="entry name" value="DUF1465"/>
</dbReference>
<evidence type="ECO:0000313" key="2">
    <source>
        <dbReference type="Proteomes" id="UP000011717"/>
    </source>
</evidence>
<gene>
    <name evidence="1" type="ORF">C725_1398</name>
</gene>
<protein>
    <recommendedName>
        <fullName evidence="3">DUF1465 family protein</fullName>
    </recommendedName>
</protein>
<accession>M2U650</accession>
<proteinExistence type="predicted"/>
<evidence type="ECO:0008006" key="3">
    <source>
        <dbReference type="Google" id="ProtNLM"/>
    </source>
</evidence>